<proteinExistence type="predicted"/>
<dbReference type="HOGENOM" id="CLU_3114105_0_0_5"/>
<dbReference type="Proteomes" id="UP000006512">
    <property type="component" value="Unassembled WGS sequence"/>
</dbReference>
<name>F4QH37_9CAUL</name>
<evidence type="ECO:0000313" key="1">
    <source>
        <dbReference type="EMBL" id="EGF92574.1"/>
    </source>
</evidence>
<protein>
    <submittedName>
        <fullName evidence="1">Uncharacterized protein</fullName>
    </submittedName>
</protein>
<accession>F4QH37</accession>
<gene>
    <name evidence="1" type="ORF">ABI_10110</name>
</gene>
<keyword evidence="2" id="KW-1185">Reference proteome</keyword>
<evidence type="ECO:0000313" key="2">
    <source>
        <dbReference type="Proteomes" id="UP000006512"/>
    </source>
</evidence>
<reference evidence="2" key="1">
    <citation type="submission" date="2011-03" db="EMBL/GenBank/DDBJ databases">
        <title>Draft genome sequence of Brevundimonas diminuta.</title>
        <authorList>
            <person name="Brown P.J.B."/>
            <person name="Buechlein A."/>
            <person name="Hemmerich C."/>
            <person name="Brun Y.V."/>
        </authorList>
    </citation>
    <scope>NUCLEOTIDE SEQUENCE [LARGE SCALE GENOMIC DNA]</scope>
    <source>
        <strain evidence="2">C19</strain>
    </source>
</reference>
<dbReference type="EMBL" id="GL883077">
    <property type="protein sequence ID" value="EGF92574.1"/>
    <property type="molecule type" value="Genomic_DNA"/>
</dbReference>
<organism evidence="1 2">
    <name type="scientific">Asticcacaulis biprosthecium C19</name>
    <dbReference type="NCBI Taxonomy" id="715226"/>
    <lineage>
        <taxon>Bacteria</taxon>
        <taxon>Pseudomonadati</taxon>
        <taxon>Pseudomonadota</taxon>
        <taxon>Alphaproteobacteria</taxon>
        <taxon>Caulobacterales</taxon>
        <taxon>Caulobacteraceae</taxon>
        <taxon>Asticcacaulis</taxon>
    </lineage>
</organism>
<sequence length="50" mass="5683">MPCFADLATDLDVTFDLIIQRSLRPAQRRLGFGKIRQGINPGARRRRVEG</sequence>
<dbReference type="AlphaFoldDB" id="F4QH37"/>